<dbReference type="EMBL" id="BAABBO010000018">
    <property type="protein sequence ID" value="GAA3974623.1"/>
    <property type="molecule type" value="Genomic_DNA"/>
</dbReference>
<dbReference type="PANTHER" id="PTHR43429:SF3">
    <property type="entry name" value="NITRITE REDUCTASE [NAD(P)H]"/>
    <property type="match status" value="1"/>
</dbReference>
<dbReference type="Pfam" id="PF07992">
    <property type="entry name" value="Pyr_redox_2"/>
    <property type="match status" value="1"/>
</dbReference>
<name>A0ABP7Q166_9GAMM</name>
<evidence type="ECO:0000313" key="8">
    <source>
        <dbReference type="Proteomes" id="UP001501337"/>
    </source>
</evidence>
<dbReference type="PRINTS" id="PR00411">
    <property type="entry name" value="PNDRDTASEI"/>
</dbReference>
<dbReference type="Gene3D" id="3.50.50.60">
    <property type="entry name" value="FAD/NAD(P)-binding domain"/>
    <property type="match status" value="2"/>
</dbReference>
<dbReference type="InterPro" id="IPR023753">
    <property type="entry name" value="FAD/NAD-binding_dom"/>
</dbReference>
<dbReference type="SUPFAM" id="SSF51905">
    <property type="entry name" value="FAD/NAD(P)-binding domain"/>
    <property type="match status" value="2"/>
</dbReference>
<comment type="similarity">
    <text evidence="2">Belongs to the FAD-dependent oxidoreductase family.</text>
</comment>
<evidence type="ECO:0000256" key="3">
    <source>
        <dbReference type="ARBA" id="ARBA00022630"/>
    </source>
</evidence>
<comment type="cofactor">
    <cofactor evidence="1">
        <name>FAD</name>
        <dbReference type="ChEBI" id="CHEBI:57692"/>
    </cofactor>
</comment>
<dbReference type="Proteomes" id="UP001501337">
    <property type="component" value="Unassembled WGS sequence"/>
</dbReference>
<dbReference type="InterPro" id="IPR016156">
    <property type="entry name" value="FAD/NAD-linked_Rdtase_dimer_sf"/>
</dbReference>
<dbReference type="Pfam" id="PF18267">
    <property type="entry name" value="Rubredoxin_C"/>
    <property type="match status" value="1"/>
</dbReference>
<protein>
    <submittedName>
        <fullName evidence="7">FAD-dependent oxidoreductase</fullName>
    </submittedName>
</protein>
<evidence type="ECO:0000259" key="6">
    <source>
        <dbReference type="Pfam" id="PF18267"/>
    </source>
</evidence>
<accession>A0ABP7Q166</accession>
<reference evidence="8" key="1">
    <citation type="journal article" date="2019" name="Int. J. Syst. Evol. Microbiol.">
        <title>The Global Catalogue of Microorganisms (GCM) 10K type strain sequencing project: providing services to taxonomists for standard genome sequencing and annotation.</title>
        <authorList>
            <consortium name="The Broad Institute Genomics Platform"/>
            <consortium name="The Broad Institute Genome Sequencing Center for Infectious Disease"/>
            <person name="Wu L."/>
            <person name="Ma J."/>
        </authorList>
    </citation>
    <scope>NUCLEOTIDE SEQUENCE [LARGE SCALE GENOMIC DNA]</scope>
    <source>
        <strain evidence="8">JCM 17555</strain>
    </source>
</reference>
<evidence type="ECO:0000313" key="7">
    <source>
        <dbReference type="EMBL" id="GAA3974623.1"/>
    </source>
</evidence>
<feature type="domain" description="FAD/NAD(P)-binding" evidence="5">
    <location>
        <begin position="25"/>
        <end position="322"/>
    </location>
</feature>
<organism evidence="7 8">
    <name type="scientific">Allohahella marinimesophila</name>
    <dbReference type="NCBI Taxonomy" id="1054972"/>
    <lineage>
        <taxon>Bacteria</taxon>
        <taxon>Pseudomonadati</taxon>
        <taxon>Pseudomonadota</taxon>
        <taxon>Gammaproteobacteria</taxon>
        <taxon>Oceanospirillales</taxon>
        <taxon>Hahellaceae</taxon>
        <taxon>Allohahella</taxon>
    </lineage>
</organism>
<evidence type="ECO:0000259" key="5">
    <source>
        <dbReference type="Pfam" id="PF07992"/>
    </source>
</evidence>
<proteinExistence type="inferred from homology"/>
<evidence type="ECO:0000256" key="1">
    <source>
        <dbReference type="ARBA" id="ARBA00001974"/>
    </source>
</evidence>
<evidence type="ECO:0000256" key="2">
    <source>
        <dbReference type="ARBA" id="ARBA00006442"/>
    </source>
</evidence>
<keyword evidence="3" id="KW-0285">Flavoprotein</keyword>
<dbReference type="RefSeq" id="WP_344808991.1">
    <property type="nucleotide sequence ID" value="NZ_BAABBO010000018.1"/>
</dbReference>
<evidence type="ECO:0000256" key="4">
    <source>
        <dbReference type="ARBA" id="ARBA00022827"/>
    </source>
</evidence>
<dbReference type="InterPro" id="IPR050260">
    <property type="entry name" value="FAD-bd_OxRdtase"/>
</dbReference>
<dbReference type="InterPro" id="IPR036188">
    <property type="entry name" value="FAD/NAD-bd_sf"/>
</dbReference>
<keyword evidence="4" id="KW-0274">FAD</keyword>
<gene>
    <name evidence="7" type="ORF">GCM10022278_34570</name>
</gene>
<dbReference type="PANTHER" id="PTHR43429">
    <property type="entry name" value="PYRIDINE NUCLEOTIDE-DISULFIDE OXIDOREDUCTASE DOMAIN-CONTAINING"/>
    <property type="match status" value="1"/>
</dbReference>
<dbReference type="Gene3D" id="3.30.390.30">
    <property type="match status" value="1"/>
</dbReference>
<sequence length="448" mass="48452">MEAVRHSLDSISTAAQPTVERRRALVIIGGGMAAIRLLEELDRYDDVSYDVTVFGDERHFGYNRIQLSPVLAGEKHSDELALKSEAWYQQQAIRVLSGASHKIVAINRAARCVTTAEGAVYRYDRLVIASGSRPALPPWFRKVQHDPAMMVFRSLDDVEQMQHFAANMVAFDTQRAGSVSAVVVGAGLLGLEAAYGLNKLGFDVTVVNRASTILNRQLDRAAAGLLQDTLEHSGIQFALGADISTVELGPCGKTSQTVKTIDMADGRLLTADLVVVTIGITPNDELGEACGLQTSRGITVNDCMQTSDPAIYAIGECVSHRRTSFGMVAPLYEQARVCANHLGELGYDFFIQKPLSARLKISGINLFSMGDIAENAAPGEVQRHDMVLSIPRLGVYKRLILANGKLVGVVLYGDVRDAGWYQSLIESGSSVDAYGDALLHGQRFLAAA</sequence>
<dbReference type="InterPro" id="IPR041575">
    <property type="entry name" value="Rubredoxin_C"/>
</dbReference>
<dbReference type="PRINTS" id="PR00368">
    <property type="entry name" value="FADPNR"/>
</dbReference>
<feature type="domain" description="NADH-rubredoxin oxidoreductase C-terminal" evidence="6">
    <location>
        <begin position="357"/>
        <end position="428"/>
    </location>
</feature>
<comment type="caution">
    <text evidence="7">The sequence shown here is derived from an EMBL/GenBank/DDBJ whole genome shotgun (WGS) entry which is preliminary data.</text>
</comment>
<keyword evidence="8" id="KW-1185">Reference proteome</keyword>